<accession>A0AA97CTL0</accession>
<keyword evidence="1" id="KW-1133">Transmembrane helix</keyword>
<dbReference type="AlphaFoldDB" id="A0AA97CTL0"/>
<feature type="transmembrane region" description="Helical" evidence="1">
    <location>
        <begin position="174"/>
        <end position="200"/>
    </location>
</feature>
<dbReference type="RefSeq" id="WP_420040860.1">
    <property type="nucleotide sequence ID" value="NZ_CP128986.1"/>
</dbReference>
<proteinExistence type="predicted"/>
<keyword evidence="1" id="KW-0812">Transmembrane</keyword>
<keyword evidence="1" id="KW-0472">Membrane</keyword>
<feature type="transmembrane region" description="Helical" evidence="1">
    <location>
        <begin position="66"/>
        <end position="84"/>
    </location>
</feature>
<feature type="transmembrane region" description="Helical" evidence="1">
    <location>
        <begin position="144"/>
        <end position="167"/>
    </location>
</feature>
<protein>
    <submittedName>
        <fullName evidence="2">Uncharacterized protein</fullName>
    </submittedName>
</protein>
<feature type="transmembrane region" description="Helical" evidence="1">
    <location>
        <begin position="212"/>
        <end position="234"/>
    </location>
</feature>
<dbReference type="EMBL" id="CP128986">
    <property type="protein sequence ID" value="WOC11554.1"/>
    <property type="molecule type" value="Genomic_DNA"/>
</dbReference>
<reference evidence="2" key="1">
    <citation type="submission" date="2023-06" db="EMBL/GenBank/DDBJ databases">
        <title>Gordonia sp. nov. and Pseudochrobactrum sp. nov., two species isolated from the burying beetle Nicrophorus vespilloides.</title>
        <authorList>
            <person name="Poehlein A."/>
            <person name="Guzman J."/>
            <person name="Daniel R."/>
            <person name="Vilcinskas A."/>
        </authorList>
    </citation>
    <scope>NUCLEOTIDE SEQUENCE</scope>
    <source>
        <strain evidence="2">MP11Mi</strain>
    </source>
</reference>
<organism evidence="2">
    <name type="scientific">Gordonia sp. MP11Mi</name>
    <dbReference type="NCBI Taxonomy" id="3022769"/>
    <lineage>
        <taxon>Bacteria</taxon>
        <taxon>Bacillati</taxon>
        <taxon>Actinomycetota</taxon>
        <taxon>Actinomycetes</taxon>
        <taxon>Mycobacteriales</taxon>
        <taxon>Gordoniaceae</taxon>
        <taxon>Gordonia</taxon>
    </lineage>
</organism>
<name>A0AA97CTL0_9ACTN</name>
<feature type="transmembrane region" description="Helical" evidence="1">
    <location>
        <begin position="24"/>
        <end position="46"/>
    </location>
</feature>
<gene>
    <name evidence="2" type="ORF">MP11Mi_06270</name>
</gene>
<sequence length="239" mass="26451">MTTTSPANRTRNVIRMQLLNKQTFVWLPLLILISSFAISLMIYAVVAFSIDDMDEPIYGGGSQAPLWYFLVVGIQALSFTFPFSQAMSITRREYFLGTYATAILTSATLSVTFLVGGLIERATDGWGIDGYFFYLPWIWDQGPFVALLMYFTIAMFAFAIGFWGATLYKRFGTLWLVVTGLTIVVAIVLACLVVSLSGGWPAVGRWLVDLRPIALVGIVFALDIAFAGTSYLTLRRATP</sequence>
<evidence type="ECO:0000313" key="2">
    <source>
        <dbReference type="EMBL" id="WOC11554.1"/>
    </source>
</evidence>
<feature type="transmembrane region" description="Helical" evidence="1">
    <location>
        <begin position="96"/>
        <end position="119"/>
    </location>
</feature>
<evidence type="ECO:0000256" key="1">
    <source>
        <dbReference type="SAM" id="Phobius"/>
    </source>
</evidence>